<feature type="transmembrane region" description="Helical" evidence="11">
    <location>
        <begin position="253"/>
        <end position="276"/>
    </location>
</feature>
<sequence>MLASKAVLRGSTAAIGLRRMPLVQAAVLPRLASRQFSSLRPLVRPQIPRFSRSLLPLTALRFNSNIPTTPGDAIPAYSLPDYVPSVESLAPVFPATEHVGFLKEIGLDYGIGPSSLLQFLLENVHALSASPWWISIMLTVIAIRAVQFPFYMRMSETTARMKECNPQIIPISKKMNAARLRGDQAGMISAQHTIRSIYRKAGVNRLWIGFPITQIPIFYGFYKNLFGMAELKVPGLLEGGSLWFHDLTVADPYYILPLVSSLSMGLQISLGGEAGATMQTRRMKQGMVLALPIISFTFVHSWPAALTLYFFTNSMWGLLQAVSFRNPWVRDRLGLYPLDPVAAQNPLAVNALNMATGEGPAGKMIEVGATKKQIGAQGGFLDRITGGDVRDDGSKKTILDRVLGEKEKGQGGIGQMWKDSNEKKRHEEYEKVHQKRLAREEAAQRERKRRAGVRL</sequence>
<organism evidence="13 14">
    <name type="scientific">Discina gigas</name>
    <dbReference type="NCBI Taxonomy" id="1032678"/>
    <lineage>
        <taxon>Eukaryota</taxon>
        <taxon>Fungi</taxon>
        <taxon>Dikarya</taxon>
        <taxon>Ascomycota</taxon>
        <taxon>Pezizomycotina</taxon>
        <taxon>Pezizomycetes</taxon>
        <taxon>Pezizales</taxon>
        <taxon>Discinaceae</taxon>
        <taxon>Discina</taxon>
    </lineage>
</organism>
<name>A0ABR3GJT7_9PEZI</name>
<proteinExistence type="inferred from homology"/>
<dbReference type="InterPro" id="IPR001708">
    <property type="entry name" value="YidC/ALB3/OXA1/COX18"/>
</dbReference>
<evidence type="ECO:0000256" key="6">
    <source>
        <dbReference type="ARBA" id="ARBA00022989"/>
    </source>
</evidence>
<gene>
    <name evidence="13" type="ORF">Q9L58_004897</name>
</gene>
<comment type="caution">
    <text evidence="13">The sequence shown here is derived from an EMBL/GenBank/DDBJ whole genome shotgun (WGS) entry which is preliminary data.</text>
</comment>
<evidence type="ECO:0000256" key="2">
    <source>
        <dbReference type="ARBA" id="ARBA00009877"/>
    </source>
</evidence>
<evidence type="ECO:0000256" key="4">
    <source>
        <dbReference type="ARBA" id="ARBA00022792"/>
    </source>
</evidence>
<dbReference type="InterPro" id="IPR028055">
    <property type="entry name" value="YidC/Oxa/ALB_C"/>
</dbReference>
<keyword evidence="6 11" id="KW-1133">Transmembrane helix</keyword>
<feature type="region of interest" description="Disordered" evidence="10">
    <location>
        <begin position="407"/>
        <end position="455"/>
    </location>
</feature>
<comment type="similarity">
    <text evidence="2 9">Belongs to the OXA1/ALB3/YidC family.</text>
</comment>
<evidence type="ECO:0000256" key="5">
    <source>
        <dbReference type="ARBA" id="ARBA00022946"/>
    </source>
</evidence>
<accession>A0ABR3GJT7</accession>
<evidence type="ECO:0000313" key="14">
    <source>
        <dbReference type="Proteomes" id="UP001447188"/>
    </source>
</evidence>
<feature type="domain" description="Membrane insertase YidC/Oxa/ALB C-terminal" evidence="12">
    <location>
        <begin position="132"/>
        <end position="323"/>
    </location>
</feature>
<dbReference type="NCBIfam" id="TIGR03592">
    <property type="entry name" value="yidC_oxa1_cterm"/>
    <property type="match status" value="1"/>
</dbReference>
<keyword evidence="14" id="KW-1185">Reference proteome</keyword>
<evidence type="ECO:0000256" key="10">
    <source>
        <dbReference type="SAM" id="MobiDB-lite"/>
    </source>
</evidence>
<evidence type="ECO:0000256" key="3">
    <source>
        <dbReference type="ARBA" id="ARBA00022692"/>
    </source>
</evidence>
<feature type="transmembrane region" description="Helical" evidence="11">
    <location>
        <begin position="288"/>
        <end position="311"/>
    </location>
</feature>
<evidence type="ECO:0000313" key="13">
    <source>
        <dbReference type="EMBL" id="KAL0636108.1"/>
    </source>
</evidence>
<keyword evidence="4" id="KW-0999">Mitochondrion inner membrane</keyword>
<evidence type="ECO:0000259" key="12">
    <source>
        <dbReference type="Pfam" id="PF02096"/>
    </source>
</evidence>
<feature type="compositionally biased region" description="Basic and acidic residues" evidence="10">
    <location>
        <begin position="419"/>
        <end position="445"/>
    </location>
</feature>
<evidence type="ECO:0000256" key="8">
    <source>
        <dbReference type="ARBA" id="ARBA00023136"/>
    </source>
</evidence>
<evidence type="ECO:0000256" key="11">
    <source>
        <dbReference type="SAM" id="Phobius"/>
    </source>
</evidence>
<comment type="subcellular location">
    <subcellularLocation>
        <location evidence="9">Membrane</location>
        <topology evidence="9">Multi-pass membrane protein</topology>
    </subcellularLocation>
    <subcellularLocation>
        <location evidence="1">Mitochondrion inner membrane</location>
        <topology evidence="1">Multi-pass membrane protein</topology>
    </subcellularLocation>
</comment>
<keyword evidence="8 11" id="KW-0472">Membrane</keyword>
<feature type="transmembrane region" description="Helical" evidence="11">
    <location>
        <begin position="132"/>
        <end position="152"/>
    </location>
</feature>
<dbReference type="CDD" id="cd20069">
    <property type="entry name" value="5TM_Oxa1-like"/>
    <property type="match status" value="1"/>
</dbReference>
<protein>
    <recommendedName>
        <fullName evidence="12">Membrane insertase YidC/Oxa/ALB C-terminal domain-containing protein</fullName>
    </recommendedName>
</protein>
<feature type="compositionally biased region" description="Basic residues" evidence="10">
    <location>
        <begin position="446"/>
        <end position="455"/>
    </location>
</feature>
<dbReference type="Pfam" id="PF02096">
    <property type="entry name" value="60KD_IMP"/>
    <property type="match status" value="1"/>
</dbReference>
<dbReference type="PANTHER" id="PTHR12428">
    <property type="entry name" value="OXA1"/>
    <property type="match status" value="1"/>
</dbReference>
<evidence type="ECO:0000256" key="1">
    <source>
        <dbReference type="ARBA" id="ARBA00004448"/>
    </source>
</evidence>
<evidence type="ECO:0000256" key="7">
    <source>
        <dbReference type="ARBA" id="ARBA00023128"/>
    </source>
</evidence>
<reference evidence="13 14" key="1">
    <citation type="submission" date="2024-02" db="EMBL/GenBank/DDBJ databases">
        <title>Discinaceae phylogenomics.</title>
        <authorList>
            <person name="Dirks A.C."/>
            <person name="James T.Y."/>
        </authorList>
    </citation>
    <scope>NUCLEOTIDE SEQUENCE [LARGE SCALE GENOMIC DNA]</scope>
    <source>
        <strain evidence="13 14">ACD0624</strain>
    </source>
</reference>
<dbReference type="Proteomes" id="UP001447188">
    <property type="component" value="Unassembled WGS sequence"/>
</dbReference>
<feature type="transmembrane region" description="Helical" evidence="11">
    <location>
        <begin position="205"/>
        <end position="222"/>
    </location>
</feature>
<keyword evidence="3 9" id="KW-0812">Transmembrane</keyword>
<keyword evidence="7" id="KW-0496">Mitochondrion</keyword>
<dbReference type="EMBL" id="JBBBZM010000056">
    <property type="protein sequence ID" value="KAL0636108.1"/>
    <property type="molecule type" value="Genomic_DNA"/>
</dbReference>
<dbReference type="PANTHER" id="PTHR12428:SF66">
    <property type="entry name" value="MITOCHONDRIAL INNER MEMBRANE PROTEIN OXA1L"/>
    <property type="match status" value="1"/>
</dbReference>
<evidence type="ECO:0000256" key="9">
    <source>
        <dbReference type="RuleBase" id="RU003945"/>
    </source>
</evidence>
<keyword evidence="5" id="KW-0809">Transit peptide</keyword>